<dbReference type="PANTHER" id="PTHR30514:SF18">
    <property type="entry name" value="RPIR-FAMILY TRANSCRIPTIONAL REGULATOR"/>
    <property type="match status" value="1"/>
</dbReference>
<evidence type="ECO:0000259" key="5">
    <source>
        <dbReference type="PROSITE" id="PS51071"/>
    </source>
</evidence>
<dbReference type="AlphaFoldDB" id="A0A1U9UV59"/>
<dbReference type="EMBL" id="CP017758">
    <property type="protein sequence ID" value="AQV96576.1"/>
    <property type="molecule type" value="Genomic_DNA"/>
</dbReference>
<dbReference type="GO" id="GO:0097367">
    <property type="term" value="F:carbohydrate derivative binding"/>
    <property type="evidence" value="ECO:0007669"/>
    <property type="project" value="InterPro"/>
</dbReference>
<feature type="domain" description="HTH rpiR-type" evidence="5">
    <location>
        <begin position="3"/>
        <end position="79"/>
    </location>
</feature>
<evidence type="ECO:0000256" key="2">
    <source>
        <dbReference type="ARBA" id="ARBA00023125"/>
    </source>
</evidence>
<dbReference type="InterPro" id="IPR046348">
    <property type="entry name" value="SIS_dom_sf"/>
</dbReference>
<dbReference type="PROSITE" id="PS51071">
    <property type="entry name" value="HTH_RPIR"/>
    <property type="match status" value="1"/>
</dbReference>
<keyword evidence="1" id="KW-0805">Transcription regulation</keyword>
<evidence type="ECO:0000256" key="3">
    <source>
        <dbReference type="ARBA" id="ARBA00023152"/>
    </source>
</evidence>
<dbReference type="CDD" id="cd05013">
    <property type="entry name" value="SIS_RpiR"/>
    <property type="match status" value="1"/>
</dbReference>
<dbReference type="PANTHER" id="PTHR30514">
    <property type="entry name" value="GLUCOKINASE"/>
    <property type="match status" value="1"/>
</dbReference>
<dbReference type="InterPro" id="IPR000281">
    <property type="entry name" value="HTH_RpiR"/>
</dbReference>
<dbReference type="Gene3D" id="1.10.10.10">
    <property type="entry name" value="Winged helix-like DNA-binding domain superfamily/Winged helix DNA-binding domain"/>
    <property type="match status" value="1"/>
</dbReference>
<dbReference type="OrthoDB" id="8998729at2"/>
<keyword evidence="2" id="KW-0238">DNA-binding</keyword>
<sequence length="302" mass="33770">MKQSVRELLISRIDTFTASEKKIAQVLLDKYPSAGLTSISELAKSASVSDPTVLRLVVKLNFVGYSAFQRALLDEIDATMSSPIERARAFHLTKQGFPPVTHISNIRRAIETFANHLDPFTFEAGVNLLLRRESTVFVGGGSYSSTLAAIFARDLQYVRSGVKFVELMFSKSSQSLIEINPGDVLIVFDFRRYERSVIEYAIVAKDRGAKILLLTDQWTSPIGKFADVVFRIYAESFSLIDTKVPALTLCEIIVTSIVDRIPDEVRSRLEEIESLRNKSSYFRRDGEAVFQSIGVDDPNGLL</sequence>
<dbReference type="InterPro" id="IPR047640">
    <property type="entry name" value="RpiR-like"/>
</dbReference>
<dbReference type="GO" id="GO:0003677">
    <property type="term" value="F:DNA binding"/>
    <property type="evidence" value="ECO:0007669"/>
    <property type="project" value="UniProtKB-KW"/>
</dbReference>
<dbReference type="SUPFAM" id="SSF46689">
    <property type="entry name" value="Homeodomain-like"/>
    <property type="match status" value="1"/>
</dbReference>
<reference evidence="7" key="1">
    <citation type="submission" date="2017-02" db="EMBL/GenBank/DDBJ databases">
        <title>Complete genome sequence of Cupriavidus necator strain NH9, a 3-chlorobenzoate degrader.</title>
        <authorList>
            <person name="Moriuchi R."/>
            <person name="Dohra H."/>
            <person name="Ogawa N."/>
        </authorList>
    </citation>
    <scope>NUCLEOTIDE SEQUENCE [LARGE SCALE GENOMIC DNA]</scope>
    <source>
        <strain evidence="7">NH9</strain>
    </source>
</reference>
<dbReference type="InterPro" id="IPR001347">
    <property type="entry name" value="SIS_dom"/>
</dbReference>
<dbReference type="KEGG" id="cuh:BJN34_22175"/>
<keyword evidence="4" id="KW-0804">Transcription</keyword>
<evidence type="ECO:0000256" key="4">
    <source>
        <dbReference type="ARBA" id="ARBA00023163"/>
    </source>
</evidence>
<organism evidence="6 7">
    <name type="scientific">Cupriavidus necator</name>
    <name type="common">Alcaligenes eutrophus</name>
    <name type="synonym">Ralstonia eutropha</name>
    <dbReference type="NCBI Taxonomy" id="106590"/>
    <lineage>
        <taxon>Bacteria</taxon>
        <taxon>Pseudomonadati</taxon>
        <taxon>Pseudomonadota</taxon>
        <taxon>Betaproteobacteria</taxon>
        <taxon>Burkholderiales</taxon>
        <taxon>Burkholderiaceae</taxon>
        <taxon>Cupriavidus</taxon>
    </lineage>
</organism>
<name>A0A1U9UV59_CUPNE</name>
<dbReference type="Proteomes" id="UP000189627">
    <property type="component" value="Chromosome 2"/>
</dbReference>
<dbReference type="SUPFAM" id="SSF53697">
    <property type="entry name" value="SIS domain"/>
    <property type="match status" value="1"/>
</dbReference>
<dbReference type="RefSeq" id="WP_078199039.1">
    <property type="nucleotide sequence ID" value="NZ_CP017758.1"/>
</dbReference>
<dbReference type="Pfam" id="PF01418">
    <property type="entry name" value="HTH_6"/>
    <property type="match status" value="1"/>
</dbReference>
<proteinExistence type="predicted"/>
<dbReference type="GO" id="GO:0003700">
    <property type="term" value="F:DNA-binding transcription factor activity"/>
    <property type="evidence" value="ECO:0007669"/>
    <property type="project" value="InterPro"/>
</dbReference>
<dbReference type="GO" id="GO:0006096">
    <property type="term" value="P:glycolytic process"/>
    <property type="evidence" value="ECO:0007669"/>
    <property type="project" value="UniProtKB-KW"/>
</dbReference>
<evidence type="ECO:0000313" key="6">
    <source>
        <dbReference type="EMBL" id="AQV96576.1"/>
    </source>
</evidence>
<gene>
    <name evidence="6" type="ORF">BJN34_22175</name>
</gene>
<evidence type="ECO:0000256" key="1">
    <source>
        <dbReference type="ARBA" id="ARBA00023015"/>
    </source>
</evidence>
<dbReference type="Gene3D" id="3.40.50.10490">
    <property type="entry name" value="Glucose-6-phosphate isomerase like protein, domain 1"/>
    <property type="match status" value="1"/>
</dbReference>
<dbReference type="InterPro" id="IPR036388">
    <property type="entry name" value="WH-like_DNA-bd_sf"/>
</dbReference>
<protein>
    <submittedName>
        <fullName evidence="6">RpiR family transcriptional regulator</fullName>
    </submittedName>
</protein>
<dbReference type="InterPro" id="IPR009057">
    <property type="entry name" value="Homeodomain-like_sf"/>
</dbReference>
<keyword evidence="3" id="KW-0324">Glycolysis</keyword>
<dbReference type="Pfam" id="PF01380">
    <property type="entry name" value="SIS"/>
    <property type="match status" value="1"/>
</dbReference>
<accession>A0A1U9UV59</accession>
<dbReference type="InterPro" id="IPR035472">
    <property type="entry name" value="RpiR-like_SIS"/>
</dbReference>
<evidence type="ECO:0000313" key="7">
    <source>
        <dbReference type="Proteomes" id="UP000189627"/>
    </source>
</evidence>